<proteinExistence type="predicted"/>
<accession>A0A8V5GEM6</accession>
<sequence length="183" mass="19580">MRCSRPKDVANAHIDVGNNTLLNTRLRYTCNPGYKRKAGTSSLIQCILRDDSREPDWTHTTLQCIRDPALPPETPSPELPMVPHTERMTPRGTTETSPTSSPSPAATPVPPAPDGTSPETLPPLQTSTMGEETAPGSSLGTTTLPDTPPEHTAVSIQTLASSIGLSVLLVAGIVACCCWRRRM</sequence>
<dbReference type="SMART" id="SM00032">
    <property type="entry name" value="CCP"/>
    <property type="match status" value="1"/>
</dbReference>
<dbReference type="PROSITE" id="PS50923">
    <property type="entry name" value="SUSHI"/>
    <property type="match status" value="1"/>
</dbReference>
<dbReference type="PANTHER" id="PTHR15060">
    <property type="entry name" value="INTERLEUKIN-15 RECEPTOR SUBUNIT ALPHA"/>
    <property type="match status" value="1"/>
</dbReference>
<protein>
    <submittedName>
        <fullName evidence="4">Uncharacterized protein</fullName>
    </submittedName>
</protein>
<evidence type="ECO:0000256" key="2">
    <source>
        <dbReference type="SAM" id="MobiDB-lite"/>
    </source>
</evidence>
<keyword evidence="3" id="KW-0472">Membrane</keyword>
<name>A0A8V5GEM6_MELUD</name>
<organism evidence="4 5">
    <name type="scientific">Melopsittacus undulatus</name>
    <name type="common">Budgerigar</name>
    <name type="synonym">Psittacus undulatus</name>
    <dbReference type="NCBI Taxonomy" id="13146"/>
    <lineage>
        <taxon>Eukaryota</taxon>
        <taxon>Metazoa</taxon>
        <taxon>Chordata</taxon>
        <taxon>Craniata</taxon>
        <taxon>Vertebrata</taxon>
        <taxon>Euteleostomi</taxon>
        <taxon>Archelosauria</taxon>
        <taxon>Archosauria</taxon>
        <taxon>Dinosauria</taxon>
        <taxon>Saurischia</taxon>
        <taxon>Theropoda</taxon>
        <taxon>Coelurosauria</taxon>
        <taxon>Aves</taxon>
        <taxon>Neognathae</taxon>
        <taxon>Neoaves</taxon>
        <taxon>Telluraves</taxon>
        <taxon>Australaves</taxon>
        <taxon>Psittaciformes</taxon>
        <taxon>Psittaculidae</taxon>
        <taxon>Melopsittacus</taxon>
    </lineage>
</organism>
<feature type="compositionally biased region" description="Polar residues" evidence="2">
    <location>
        <begin position="117"/>
        <end position="145"/>
    </location>
</feature>
<comment type="caution">
    <text evidence="1">Lacks conserved residue(s) required for the propagation of feature annotation.</text>
</comment>
<keyword evidence="1" id="KW-1015">Disulfide bond</keyword>
<reference evidence="4" key="2">
    <citation type="submission" date="2025-08" db="UniProtKB">
        <authorList>
            <consortium name="Ensembl"/>
        </authorList>
    </citation>
    <scope>IDENTIFICATION</scope>
</reference>
<feature type="compositionally biased region" description="Pro residues" evidence="2">
    <location>
        <begin position="69"/>
        <end position="80"/>
    </location>
</feature>
<dbReference type="InterPro" id="IPR042372">
    <property type="entry name" value="IL15RA"/>
</dbReference>
<dbReference type="Proteomes" id="UP000694405">
    <property type="component" value="Chromosome 5"/>
</dbReference>
<feature type="disulfide bond" evidence="1">
    <location>
        <begin position="3"/>
        <end position="46"/>
    </location>
</feature>
<dbReference type="Gene3D" id="2.20.28.230">
    <property type="match status" value="1"/>
</dbReference>
<feature type="compositionally biased region" description="Low complexity" evidence="2">
    <location>
        <begin position="90"/>
        <end position="104"/>
    </location>
</feature>
<keyword evidence="3" id="KW-0812">Transmembrane</keyword>
<reference evidence="4" key="3">
    <citation type="submission" date="2025-09" db="UniProtKB">
        <authorList>
            <consortium name="Ensembl"/>
        </authorList>
    </citation>
    <scope>IDENTIFICATION</scope>
</reference>
<dbReference type="Ensembl" id="ENSMUNT00000026956.1">
    <property type="protein sequence ID" value="ENSMUNP00000027501.1"/>
    <property type="gene ID" value="ENSMUNG00000003852.2"/>
</dbReference>
<evidence type="ECO:0000256" key="1">
    <source>
        <dbReference type="PROSITE-ProRule" id="PRU00302"/>
    </source>
</evidence>
<dbReference type="PANTHER" id="PTHR15060:SF0">
    <property type="entry name" value="INTERLEUKIN-15 RECEPTOR SUBUNIT ALPHA"/>
    <property type="match status" value="1"/>
</dbReference>
<dbReference type="SUPFAM" id="SSF57535">
    <property type="entry name" value="Complement control module/SCR domain"/>
    <property type="match status" value="1"/>
</dbReference>
<keyword evidence="5" id="KW-1185">Reference proteome</keyword>
<feature type="region of interest" description="Disordered" evidence="2">
    <location>
        <begin position="62"/>
        <end position="150"/>
    </location>
</feature>
<reference evidence="4" key="1">
    <citation type="submission" date="2020-03" db="EMBL/GenBank/DDBJ databases">
        <title>Melopsittacus undulatus (budgerigar) genome, bMelUnd1, maternal haplotype with Z.</title>
        <authorList>
            <person name="Gedman G."/>
            <person name="Mountcastle J."/>
            <person name="Haase B."/>
            <person name="Formenti G."/>
            <person name="Wright T."/>
            <person name="Apodaca J."/>
            <person name="Pelan S."/>
            <person name="Chow W."/>
            <person name="Rhie A."/>
            <person name="Howe K."/>
            <person name="Fedrigo O."/>
            <person name="Jarvis E.D."/>
        </authorList>
    </citation>
    <scope>NUCLEOTIDE SEQUENCE [LARGE SCALE GENOMIC DNA]</scope>
</reference>
<dbReference type="GO" id="GO:0042010">
    <property type="term" value="F:interleukin-15 receptor activity"/>
    <property type="evidence" value="ECO:0007669"/>
    <property type="project" value="InterPro"/>
</dbReference>
<evidence type="ECO:0000313" key="5">
    <source>
        <dbReference type="Proteomes" id="UP000694405"/>
    </source>
</evidence>
<keyword evidence="1" id="KW-0768">Sushi</keyword>
<dbReference type="AlphaFoldDB" id="A0A8V5GEM6"/>
<dbReference type="Pfam" id="PF00084">
    <property type="entry name" value="Sushi"/>
    <property type="match status" value="1"/>
</dbReference>
<evidence type="ECO:0000313" key="4">
    <source>
        <dbReference type="Ensembl" id="ENSMUNP00000027501.1"/>
    </source>
</evidence>
<gene>
    <name evidence="4" type="primary">LOC117436193</name>
</gene>
<dbReference type="CDD" id="cd00033">
    <property type="entry name" value="CCP"/>
    <property type="match status" value="1"/>
</dbReference>
<feature type="transmembrane region" description="Helical" evidence="3">
    <location>
        <begin position="159"/>
        <end position="179"/>
    </location>
</feature>
<keyword evidence="3" id="KW-1133">Transmembrane helix</keyword>
<evidence type="ECO:0000256" key="3">
    <source>
        <dbReference type="SAM" id="Phobius"/>
    </source>
</evidence>
<dbReference type="InterPro" id="IPR035976">
    <property type="entry name" value="Sushi/SCR/CCP_sf"/>
</dbReference>
<dbReference type="InterPro" id="IPR000436">
    <property type="entry name" value="Sushi_SCR_CCP_dom"/>
</dbReference>